<reference evidence="1 2" key="1">
    <citation type="submission" date="2013-11" db="EMBL/GenBank/DDBJ databases">
        <title>Opisthorchis viverrini - life in the bile duct.</title>
        <authorList>
            <person name="Young N.D."/>
            <person name="Nagarajan N."/>
            <person name="Lin S.J."/>
            <person name="Korhonen P.K."/>
            <person name="Jex A.R."/>
            <person name="Hall R.S."/>
            <person name="Safavi-Hemami H."/>
            <person name="Kaewkong W."/>
            <person name="Bertrand D."/>
            <person name="Gao S."/>
            <person name="Seet Q."/>
            <person name="Wongkham S."/>
            <person name="Teh B.T."/>
            <person name="Wongkham C."/>
            <person name="Intapan P.M."/>
            <person name="Maleewong W."/>
            <person name="Yang X."/>
            <person name="Hu M."/>
            <person name="Wang Z."/>
            <person name="Hofmann A."/>
            <person name="Sternberg P.W."/>
            <person name="Tan P."/>
            <person name="Wang J."/>
            <person name="Gasser R.B."/>
        </authorList>
    </citation>
    <scope>NUCLEOTIDE SEQUENCE [LARGE SCALE GENOMIC DNA]</scope>
</reference>
<dbReference type="EMBL" id="KL600351">
    <property type="protein sequence ID" value="KER18520.1"/>
    <property type="molecule type" value="Genomic_DNA"/>
</dbReference>
<name>A0A074Z5D5_OPIVI</name>
<accession>A0A074Z5D5</accession>
<dbReference type="KEGG" id="ovi:T265_12246"/>
<protein>
    <submittedName>
        <fullName evidence="1">Uncharacterized protein</fullName>
    </submittedName>
</protein>
<dbReference type="CTD" id="20326414"/>
<dbReference type="AlphaFoldDB" id="A0A074Z5D5"/>
<gene>
    <name evidence="1" type="ORF">T265_12246</name>
</gene>
<dbReference type="GeneID" id="20326414"/>
<organism evidence="1 2">
    <name type="scientific">Opisthorchis viverrini</name>
    <name type="common">Southeast Asian liver fluke</name>
    <dbReference type="NCBI Taxonomy" id="6198"/>
    <lineage>
        <taxon>Eukaryota</taxon>
        <taxon>Metazoa</taxon>
        <taxon>Spiralia</taxon>
        <taxon>Lophotrochozoa</taxon>
        <taxon>Platyhelminthes</taxon>
        <taxon>Trematoda</taxon>
        <taxon>Digenea</taxon>
        <taxon>Opisthorchiida</taxon>
        <taxon>Opisthorchiata</taxon>
        <taxon>Opisthorchiidae</taxon>
        <taxon>Opisthorchis</taxon>
    </lineage>
</organism>
<dbReference type="Proteomes" id="UP000054324">
    <property type="component" value="Unassembled WGS sequence"/>
</dbReference>
<evidence type="ECO:0000313" key="1">
    <source>
        <dbReference type="EMBL" id="KER18520.1"/>
    </source>
</evidence>
<keyword evidence="2" id="KW-1185">Reference proteome</keyword>
<sequence length="115" mass="13522">MPDVWPDSLNPEDLYATRSQSQGQMSSRHIGSELLWEMLLARGQVFIKRFYYTHVVVDGDETCFHRMDYQLQTSRILEPTRHRGRDAFHWLIIGRKSAFIESKLWDFGSNDCKGI</sequence>
<dbReference type="RefSeq" id="XP_009177733.1">
    <property type="nucleotide sequence ID" value="XM_009179469.1"/>
</dbReference>
<evidence type="ECO:0000313" key="2">
    <source>
        <dbReference type="Proteomes" id="UP000054324"/>
    </source>
</evidence>
<proteinExistence type="predicted"/>